<evidence type="ECO:0000313" key="3">
    <source>
        <dbReference type="EMBL" id="CAG8961656.1"/>
    </source>
</evidence>
<proteinExistence type="predicted"/>
<sequence>MAAKTQPLKMFDDYYLLPTGANISYVDKLLGRVVRNHVYPFVRYEPEDELIPQHIVPGLMGNSNALERVTETSQENQKSEARLQLKNLVDAYARNEEGQSAIVSVYLLKTYDMTQVKPNFARLKQNPQYLASITNLFGEIEQEASGNKRLPMITKVLVCEDVVVTTRDSNRGMVHDLTVQGTEFGLGVEVTTIHNNRIAAAERTKKSKVGIIVGLAYTWIEQRAAQHPQKAKPKLMDRIKPWSHKEEGQNYDLIVGGSFMEASGKEEVKTQTDTKGKAVEKSAQTKREVPRQSHKQLSTSRPPTQHLTDISRDQRMDNSLCGKAVLCLDGLEALEALVRELDDTPVSEYKQLATISNCLGRFKVWAMNLGAFHKPELQASLDYRLRDSKKIQIPTKKKLQEILESTKQIISGNVENRTVTSETFSTTEFDQLILGIQSSIDLLYRISMLIRQQQPRGRLPASNKISRQDPSLDIRHVKDTFSKAPSWLAERLGEALDIAEESLTIATSYESGVASDDPFSELENLTRLSIQTGATSFATAFATVDDGKLQIPDLTLLVFNEVKLQYGEEFECPFCRTIQLVSSYPEWKKHVFSDLRPYCCTFQDCRTDLFASRREWFEHEMGAHRRRWYCKLCRNDTFDTKVAFGQHLSTSHARLTESQINLMLENCHRPINHFTSSSCPLCDKWTPPENIDDNSHDFCRHLGHDLQQLALSSLSVFIDGLTVLPASSSTTEDRLKKDDERHNEASTAPEDISEKTPDDISEKTPEAKTMDIQQQISQRVERGRAEKSATKTRTPGRRSFILAPSWMYAPNGAISIGNIITDPFKPQSSFLLFKSPEQYNGIFDVLFNFLQVGGFQASRTKLSTDEYSINRLETIQFLGFPSKEVVEDIVRDQQVFKAMRYGKAIYIITSVQIARGISITHNSSNRVGVNIATIPSSDIPIAAGPEGDSSHSTKSDYGSTADVVFAYSLCKISMNGFRRKLECSDFISKGAYL</sequence>
<dbReference type="OrthoDB" id="20872at2759"/>
<feature type="compositionally biased region" description="Basic and acidic residues" evidence="1">
    <location>
        <begin position="752"/>
        <end position="769"/>
    </location>
</feature>
<feature type="domain" description="Oxidoreductase acuF-like C2H2 type zinc-finger" evidence="2">
    <location>
        <begin position="567"/>
        <end position="595"/>
    </location>
</feature>
<dbReference type="Pfam" id="PF26082">
    <property type="entry name" value="zf-C2H2_AcuF"/>
    <property type="match status" value="1"/>
</dbReference>
<dbReference type="InterPro" id="IPR058925">
    <property type="entry name" value="zf-C2H2_AcuF"/>
</dbReference>
<evidence type="ECO:0000259" key="2">
    <source>
        <dbReference type="Pfam" id="PF26082"/>
    </source>
</evidence>
<feature type="region of interest" description="Disordered" evidence="1">
    <location>
        <begin position="264"/>
        <end position="308"/>
    </location>
</feature>
<dbReference type="Proteomes" id="UP000696280">
    <property type="component" value="Unassembled WGS sequence"/>
</dbReference>
<evidence type="ECO:0000313" key="4">
    <source>
        <dbReference type="Proteomes" id="UP000696280"/>
    </source>
</evidence>
<dbReference type="AlphaFoldDB" id="A0A9N9PVR3"/>
<gene>
    <name evidence="3" type="ORF">HYFRA_00006193</name>
</gene>
<organism evidence="3 4">
    <name type="scientific">Hymenoscyphus fraxineus</name>
    <dbReference type="NCBI Taxonomy" id="746836"/>
    <lineage>
        <taxon>Eukaryota</taxon>
        <taxon>Fungi</taxon>
        <taxon>Dikarya</taxon>
        <taxon>Ascomycota</taxon>
        <taxon>Pezizomycotina</taxon>
        <taxon>Leotiomycetes</taxon>
        <taxon>Helotiales</taxon>
        <taxon>Helotiaceae</taxon>
        <taxon>Hymenoscyphus</taxon>
    </lineage>
</organism>
<feature type="compositionally biased region" description="Basic and acidic residues" evidence="1">
    <location>
        <begin position="731"/>
        <end position="744"/>
    </location>
</feature>
<protein>
    <recommendedName>
        <fullName evidence="2">Oxidoreductase acuF-like C2H2 type zinc-finger domain-containing protein</fullName>
    </recommendedName>
</protein>
<dbReference type="PANTHER" id="PTHR35391:SF7">
    <property type="entry name" value="C2H2-TYPE DOMAIN-CONTAINING PROTEIN"/>
    <property type="match status" value="1"/>
</dbReference>
<dbReference type="PANTHER" id="PTHR35391">
    <property type="entry name" value="C2H2-TYPE DOMAIN-CONTAINING PROTEIN-RELATED"/>
    <property type="match status" value="1"/>
</dbReference>
<feature type="compositionally biased region" description="Basic and acidic residues" evidence="1">
    <location>
        <begin position="779"/>
        <end position="789"/>
    </location>
</feature>
<name>A0A9N9PVR3_9HELO</name>
<evidence type="ECO:0000256" key="1">
    <source>
        <dbReference type="SAM" id="MobiDB-lite"/>
    </source>
</evidence>
<feature type="compositionally biased region" description="Polar residues" evidence="1">
    <location>
        <begin position="295"/>
        <end position="308"/>
    </location>
</feature>
<dbReference type="EMBL" id="CAJVRL010000115">
    <property type="protein sequence ID" value="CAG8961656.1"/>
    <property type="molecule type" value="Genomic_DNA"/>
</dbReference>
<reference evidence="3" key="1">
    <citation type="submission" date="2021-07" db="EMBL/GenBank/DDBJ databases">
        <authorList>
            <person name="Durling M."/>
        </authorList>
    </citation>
    <scope>NUCLEOTIDE SEQUENCE</scope>
</reference>
<keyword evidence="4" id="KW-1185">Reference proteome</keyword>
<comment type="caution">
    <text evidence="3">The sequence shown here is derived from an EMBL/GenBank/DDBJ whole genome shotgun (WGS) entry which is preliminary data.</text>
</comment>
<feature type="compositionally biased region" description="Basic and acidic residues" evidence="1">
    <location>
        <begin position="264"/>
        <end position="291"/>
    </location>
</feature>
<accession>A0A9N9PVR3</accession>
<feature type="region of interest" description="Disordered" evidence="1">
    <location>
        <begin position="728"/>
        <end position="794"/>
    </location>
</feature>